<dbReference type="AlphaFoldDB" id="C5LPG6"/>
<name>C5LPG6_PERM5</name>
<gene>
    <name evidence="1" type="ORF">Pmar_PMAR009774</name>
</gene>
<dbReference type="OrthoDB" id="10673094at2759"/>
<feature type="non-terminal residue" evidence="1">
    <location>
        <position position="1"/>
    </location>
</feature>
<feature type="non-terminal residue" evidence="1">
    <location>
        <position position="58"/>
    </location>
</feature>
<dbReference type="InParanoid" id="C5LPG6"/>
<evidence type="ECO:0000313" key="2">
    <source>
        <dbReference type="Proteomes" id="UP000007800"/>
    </source>
</evidence>
<organism evidence="2">
    <name type="scientific">Perkinsus marinus (strain ATCC 50983 / TXsc)</name>
    <dbReference type="NCBI Taxonomy" id="423536"/>
    <lineage>
        <taxon>Eukaryota</taxon>
        <taxon>Sar</taxon>
        <taxon>Alveolata</taxon>
        <taxon>Perkinsozoa</taxon>
        <taxon>Perkinsea</taxon>
        <taxon>Perkinsida</taxon>
        <taxon>Perkinsidae</taxon>
        <taxon>Perkinsus</taxon>
    </lineage>
</organism>
<dbReference type="RefSeq" id="XP_002768657.1">
    <property type="nucleotide sequence ID" value="XM_002768611.1"/>
</dbReference>
<reference evidence="1 2" key="1">
    <citation type="submission" date="2008-07" db="EMBL/GenBank/DDBJ databases">
        <authorList>
            <person name="El-Sayed N."/>
            <person name="Caler E."/>
            <person name="Inman J."/>
            <person name="Amedeo P."/>
            <person name="Hass B."/>
            <person name="Wortman J."/>
        </authorList>
    </citation>
    <scope>NUCLEOTIDE SEQUENCE [LARGE SCALE GENOMIC DNA]</scope>
    <source>
        <strain evidence="2">ATCC 50983 / TXsc</strain>
    </source>
</reference>
<dbReference type="EMBL" id="GG684148">
    <property type="protein sequence ID" value="EER01375.1"/>
    <property type="molecule type" value="Genomic_DNA"/>
</dbReference>
<dbReference type="GeneID" id="9039844"/>
<accession>C5LPG6</accession>
<protein>
    <submittedName>
        <fullName evidence="1">Uncharacterized protein</fullName>
    </submittedName>
</protein>
<sequence>PRAEKSDLAFSNLISELMEAPEYPTFLNALSIAAKKAQAESVDNFLGTHPPKRKSSTE</sequence>
<keyword evidence="2" id="KW-1185">Reference proteome</keyword>
<evidence type="ECO:0000313" key="1">
    <source>
        <dbReference type="EMBL" id="EER01375.1"/>
    </source>
</evidence>
<dbReference type="Proteomes" id="UP000007800">
    <property type="component" value="Unassembled WGS sequence"/>
</dbReference>
<proteinExistence type="predicted"/>